<dbReference type="InterPro" id="IPR047794">
    <property type="entry name" value="C45_proenzyme-like"/>
</dbReference>
<dbReference type="InterPro" id="IPR005079">
    <property type="entry name" value="Peptidase_C45_hydrolase"/>
</dbReference>
<dbReference type="PANTHER" id="PTHR34180:SF1">
    <property type="entry name" value="BETA-ALANYL-DOPAMINE_CARCININE HYDROLASE"/>
    <property type="match status" value="1"/>
</dbReference>
<organism evidence="2 3">
    <name type="scientific">Actinomadura spongiicola</name>
    <dbReference type="NCBI Taxonomy" id="2303421"/>
    <lineage>
        <taxon>Bacteria</taxon>
        <taxon>Bacillati</taxon>
        <taxon>Actinomycetota</taxon>
        <taxon>Actinomycetes</taxon>
        <taxon>Streptosporangiales</taxon>
        <taxon>Thermomonosporaceae</taxon>
        <taxon>Actinomadura</taxon>
    </lineage>
</organism>
<proteinExistence type="predicted"/>
<dbReference type="Proteomes" id="UP000262882">
    <property type="component" value="Unassembled WGS sequence"/>
</dbReference>
<gene>
    <name evidence="2" type="ORF">D0T12_19560</name>
</gene>
<dbReference type="Pfam" id="PF03417">
    <property type="entry name" value="AAT"/>
    <property type="match status" value="1"/>
</dbReference>
<keyword evidence="3" id="KW-1185">Reference proteome</keyword>
<dbReference type="PANTHER" id="PTHR34180">
    <property type="entry name" value="PEPTIDASE C45"/>
    <property type="match status" value="1"/>
</dbReference>
<sequence length="363" mass="38691">MAAREGAAGDQPEGATVTDVPFVRAAGDAATLGRLHGAARAEALRAFLDDSLCRLNRLLDLPQSMDGLRPVLDAYRAEIEAQTPDLAAEIRGLAEGAGLTPEEATLLQVRREVLGYRKVPVRGDCTTYARAGAGTPVLAQTVDLNGDLEDQIAVLEVAPEGSGRRSLLLSFAGLLGYLGVNSDGLAVGLNLLLGGDWRPGLPPYLAIRHLLDTTADVDEATRALAGLRVASSRSLTLCDRSGKAAYVEILGDDLRIVEAPQIVHTNHYLHPEFAPHDELNVFARNSSLRRLEACTARLAALPASAGAEEHFGVLSAPPIRVPDEGDIRLDKTVAAVVMRPDQGRLYVRPGDPSRSRTHVFTLS</sequence>
<name>A0A372GG30_9ACTN</name>
<evidence type="ECO:0000313" key="3">
    <source>
        <dbReference type="Proteomes" id="UP000262882"/>
    </source>
</evidence>
<dbReference type="AlphaFoldDB" id="A0A372GG30"/>
<feature type="domain" description="Peptidase C45 hydrolase" evidence="1">
    <location>
        <begin position="135"/>
        <end position="352"/>
    </location>
</feature>
<comment type="caution">
    <text evidence="2">The sequence shown here is derived from an EMBL/GenBank/DDBJ whole genome shotgun (WGS) entry which is preliminary data.</text>
</comment>
<dbReference type="Gene3D" id="3.60.60.10">
    <property type="entry name" value="Penicillin V Acylase, Chain A"/>
    <property type="match status" value="1"/>
</dbReference>
<dbReference type="SUPFAM" id="SSF56235">
    <property type="entry name" value="N-terminal nucleophile aminohydrolases (Ntn hydrolases)"/>
    <property type="match status" value="1"/>
</dbReference>
<dbReference type="Gene3D" id="1.10.10.2120">
    <property type="match status" value="1"/>
</dbReference>
<dbReference type="InterPro" id="IPR047801">
    <property type="entry name" value="Peptidase_C45"/>
</dbReference>
<evidence type="ECO:0000313" key="2">
    <source>
        <dbReference type="EMBL" id="RFS84318.1"/>
    </source>
</evidence>
<dbReference type="EMBL" id="QVNQ01000005">
    <property type="protein sequence ID" value="RFS84318.1"/>
    <property type="molecule type" value="Genomic_DNA"/>
</dbReference>
<protein>
    <submittedName>
        <fullName evidence="2">Peptidase C45</fullName>
    </submittedName>
</protein>
<dbReference type="InterPro" id="IPR029055">
    <property type="entry name" value="Ntn_hydrolases_N"/>
</dbReference>
<accession>A0A372GG30</accession>
<reference evidence="2 3" key="1">
    <citation type="submission" date="2018-08" db="EMBL/GenBank/DDBJ databases">
        <title>Actinomadura spongicola sp. nov., isolated from marine sponge Leucetta chagosensis.</title>
        <authorList>
            <person name="Li L."/>
            <person name="Lin H.W."/>
        </authorList>
    </citation>
    <scope>NUCLEOTIDE SEQUENCE [LARGE SCALE GENOMIC DNA]</scope>
    <source>
        <strain evidence="2 3">LHW52907</strain>
    </source>
</reference>
<dbReference type="OrthoDB" id="8109453at2"/>
<dbReference type="NCBIfam" id="NF040521">
    <property type="entry name" value="C45_proenzyme"/>
    <property type="match status" value="1"/>
</dbReference>
<evidence type="ECO:0000259" key="1">
    <source>
        <dbReference type="Pfam" id="PF03417"/>
    </source>
</evidence>